<dbReference type="Gene3D" id="3.40.50.2000">
    <property type="entry name" value="Glycogen Phosphorylase B"/>
    <property type="match status" value="3"/>
</dbReference>
<sequence length="289" mass="32332">MTKMEDPFEQLLNRLEPPVTTIVADTFLFWAVGVGNRRNIPVASFFPMSATLFSMFHHVDLLAQNGHHPIDISDSSSVTTGSDNLNYLQWLDSQPCHSVLYISFGSVLSVSSAQTDEIAAGLRDSGVRFLWVARGEASRLREVCGEMGLVVPWCDQLKVLSHSSVGGFWTHCGWNSTVEGLFSGLPFLTFPIALDQFSNSRAAVEDWKIGWRVKRQAGVETLVPREEIAELLKRFMDLESHEGKEMRRRARKVQKICEEATANGGSSETNMDAFTREITQLLLPSHEEI</sequence>
<organism evidence="2 3">
    <name type="scientific">Vitis vinifera</name>
    <name type="common">Grape</name>
    <dbReference type="NCBI Taxonomy" id="29760"/>
    <lineage>
        <taxon>Eukaryota</taxon>
        <taxon>Viridiplantae</taxon>
        <taxon>Streptophyta</taxon>
        <taxon>Embryophyta</taxon>
        <taxon>Tracheophyta</taxon>
        <taxon>Spermatophyta</taxon>
        <taxon>Magnoliopsida</taxon>
        <taxon>eudicotyledons</taxon>
        <taxon>Gunneridae</taxon>
        <taxon>Pentapetalae</taxon>
        <taxon>rosids</taxon>
        <taxon>Vitales</taxon>
        <taxon>Vitaceae</taxon>
        <taxon>Viteae</taxon>
        <taxon>Vitis</taxon>
    </lineage>
</organism>
<dbReference type="AlphaFoldDB" id="A0A438FAG1"/>
<dbReference type="GO" id="GO:0008194">
    <property type="term" value="F:UDP-glycosyltransferase activity"/>
    <property type="evidence" value="ECO:0007669"/>
    <property type="project" value="InterPro"/>
</dbReference>
<gene>
    <name evidence="2" type="primary">UGT87A1_1</name>
    <name evidence="2" type="ORF">CK203_078509</name>
</gene>
<dbReference type="InterPro" id="IPR002213">
    <property type="entry name" value="UDP_glucos_trans"/>
</dbReference>
<comment type="caution">
    <text evidence="2">The sequence shown here is derived from an EMBL/GenBank/DDBJ whole genome shotgun (WGS) entry which is preliminary data.</text>
</comment>
<dbReference type="CDD" id="cd03784">
    <property type="entry name" value="GT1_Gtf-like"/>
    <property type="match status" value="1"/>
</dbReference>
<evidence type="ECO:0000313" key="2">
    <source>
        <dbReference type="EMBL" id="RVW56911.1"/>
    </source>
</evidence>
<dbReference type="Proteomes" id="UP000288805">
    <property type="component" value="Unassembled WGS sequence"/>
</dbReference>
<dbReference type="Pfam" id="PF00201">
    <property type="entry name" value="UDPGT"/>
    <property type="match status" value="1"/>
</dbReference>
<dbReference type="EMBL" id="QGNW01001070">
    <property type="protein sequence ID" value="RVW56911.1"/>
    <property type="molecule type" value="Genomic_DNA"/>
</dbReference>
<proteinExistence type="predicted"/>
<dbReference type="FunFam" id="3.40.50.2000:FF:000138">
    <property type="entry name" value="Glycosyltransferase"/>
    <property type="match status" value="1"/>
</dbReference>
<keyword evidence="1 2" id="KW-0808">Transferase</keyword>
<reference evidence="2 3" key="1">
    <citation type="journal article" date="2018" name="PLoS Genet.">
        <title>Population sequencing reveals clonal diversity and ancestral inbreeding in the grapevine cultivar Chardonnay.</title>
        <authorList>
            <person name="Roach M.J."/>
            <person name="Johnson D.L."/>
            <person name="Bohlmann J."/>
            <person name="van Vuuren H.J."/>
            <person name="Jones S.J."/>
            <person name="Pretorius I.S."/>
            <person name="Schmidt S.A."/>
            <person name="Borneman A.R."/>
        </authorList>
    </citation>
    <scope>NUCLEOTIDE SEQUENCE [LARGE SCALE GENOMIC DNA]</scope>
    <source>
        <strain evidence="3">cv. Chardonnay</strain>
        <tissue evidence="2">Leaf</tissue>
    </source>
</reference>
<dbReference type="PANTHER" id="PTHR48045:SF22">
    <property type="entry name" value="UDP-GLUCURONOSYL_UDP-GLUCOSYLTRANSFERASE"/>
    <property type="match status" value="1"/>
</dbReference>
<dbReference type="PANTHER" id="PTHR48045">
    <property type="entry name" value="UDP-GLYCOSYLTRANSFERASE 72B1"/>
    <property type="match status" value="1"/>
</dbReference>
<name>A0A438FAG1_VITVI</name>
<evidence type="ECO:0000256" key="1">
    <source>
        <dbReference type="ARBA" id="ARBA00022679"/>
    </source>
</evidence>
<protein>
    <submittedName>
        <fullName evidence="2">UDP-glycosyltransferase 87A1</fullName>
    </submittedName>
</protein>
<evidence type="ECO:0000313" key="3">
    <source>
        <dbReference type="Proteomes" id="UP000288805"/>
    </source>
</evidence>
<dbReference type="SUPFAM" id="SSF53756">
    <property type="entry name" value="UDP-Glycosyltransferase/glycogen phosphorylase"/>
    <property type="match status" value="1"/>
</dbReference>
<accession>A0A438FAG1</accession>